<evidence type="ECO:0000256" key="1">
    <source>
        <dbReference type="SAM" id="MobiDB-lite"/>
    </source>
</evidence>
<accession>A0A9X6LF96</accession>
<gene>
    <name evidence="2" type="ORF">BK716_25675</name>
</gene>
<name>A0A9X6LF96_BACUH</name>
<dbReference type="AlphaFoldDB" id="A0A9X6LF96"/>
<protein>
    <submittedName>
        <fullName evidence="2">Uncharacterized protein</fullName>
    </submittedName>
</protein>
<evidence type="ECO:0000313" key="3">
    <source>
        <dbReference type="Proteomes" id="UP000194816"/>
    </source>
</evidence>
<organism evidence="2 3">
    <name type="scientific">Bacillus thuringiensis subsp. higo</name>
    <dbReference type="NCBI Taxonomy" id="132266"/>
    <lineage>
        <taxon>Bacteria</taxon>
        <taxon>Bacillati</taxon>
        <taxon>Bacillota</taxon>
        <taxon>Bacilli</taxon>
        <taxon>Bacillales</taxon>
        <taxon>Bacillaceae</taxon>
        <taxon>Bacillus</taxon>
        <taxon>Bacillus cereus group</taxon>
    </lineage>
</organism>
<proteinExistence type="predicted"/>
<feature type="region of interest" description="Disordered" evidence="1">
    <location>
        <begin position="15"/>
        <end position="42"/>
    </location>
</feature>
<dbReference type="RefSeq" id="WP_088115368.1">
    <property type="nucleotide sequence ID" value="NZ_MOOK01000199.1"/>
</dbReference>
<comment type="caution">
    <text evidence="2">The sequence shown here is derived from an EMBL/GenBank/DDBJ whole genome shotgun (WGS) entry which is preliminary data.</text>
</comment>
<dbReference type="EMBL" id="MOOK01000199">
    <property type="protein sequence ID" value="OUB44286.1"/>
    <property type="molecule type" value="Genomic_DNA"/>
</dbReference>
<sequence length="61" mass="7557">MYHKKEMLKKWKADLQAMKEEKRQKNRKKKRNKKHTIPGDTATFMTNKNIYHKKNGVWRQK</sequence>
<feature type="compositionally biased region" description="Basic residues" evidence="1">
    <location>
        <begin position="24"/>
        <end position="36"/>
    </location>
</feature>
<evidence type="ECO:0000313" key="2">
    <source>
        <dbReference type="EMBL" id="OUB44286.1"/>
    </source>
</evidence>
<reference evidence="2 3" key="1">
    <citation type="submission" date="2016-10" db="EMBL/GenBank/DDBJ databases">
        <title>Comparative genomics of Bacillus thuringiensis reveals a path to pathogens against multiple invertebrate hosts.</title>
        <authorList>
            <person name="Zheng J."/>
            <person name="Gao Q."/>
            <person name="Liu H."/>
            <person name="Peng D."/>
            <person name="Ruan L."/>
            <person name="Sun M."/>
        </authorList>
    </citation>
    <scope>NUCLEOTIDE SEQUENCE [LARGE SCALE GENOMIC DNA]</scope>
    <source>
        <strain evidence="2">BGSC 4AU1</strain>
    </source>
</reference>
<dbReference type="Proteomes" id="UP000194816">
    <property type="component" value="Unassembled WGS sequence"/>
</dbReference>